<evidence type="ECO:0000256" key="1">
    <source>
        <dbReference type="ARBA" id="ARBA00022741"/>
    </source>
</evidence>
<feature type="non-terminal residue" evidence="4">
    <location>
        <position position="1"/>
    </location>
</feature>
<dbReference type="EMBL" id="CAJOAZ010026948">
    <property type="protein sequence ID" value="CAF4405638.1"/>
    <property type="molecule type" value="Genomic_DNA"/>
</dbReference>
<dbReference type="Gene3D" id="3.40.50.10050">
    <property type="entry name" value="Translation initiation factor IF- 2, domain 3"/>
    <property type="match status" value="1"/>
</dbReference>
<dbReference type="InterPro" id="IPR015760">
    <property type="entry name" value="TIF_IF2"/>
</dbReference>
<proteinExistence type="predicted"/>
<dbReference type="PANTHER" id="PTHR43381">
    <property type="entry name" value="TRANSLATION INITIATION FACTOR IF-2-RELATED"/>
    <property type="match status" value="1"/>
</dbReference>
<keyword evidence="1" id="KW-0547">Nucleotide-binding</keyword>
<dbReference type="FunFam" id="3.40.50.10050:FF:000002">
    <property type="entry name" value="Eukaryotic translation initiation factor 5B"/>
    <property type="match status" value="1"/>
</dbReference>
<dbReference type="GO" id="GO:0003743">
    <property type="term" value="F:translation initiation factor activity"/>
    <property type="evidence" value="ECO:0007669"/>
    <property type="project" value="TreeGrafter"/>
</dbReference>
<evidence type="ECO:0000313" key="4">
    <source>
        <dbReference type="EMBL" id="CAF4405638.1"/>
    </source>
</evidence>
<dbReference type="Pfam" id="PF11987">
    <property type="entry name" value="IF-2"/>
    <property type="match status" value="1"/>
</dbReference>
<dbReference type="SUPFAM" id="SSF52156">
    <property type="entry name" value="Initiation factor IF2/eIF5b, domain 3"/>
    <property type="match status" value="1"/>
</dbReference>
<organism evidence="4 5">
    <name type="scientific">Adineta steineri</name>
    <dbReference type="NCBI Taxonomy" id="433720"/>
    <lineage>
        <taxon>Eukaryota</taxon>
        <taxon>Metazoa</taxon>
        <taxon>Spiralia</taxon>
        <taxon>Gnathifera</taxon>
        <taxon>Rotifera</taxon>
        <taxon>Eurotatoria</taxon>
        <taxon>Bdelloidea</taxon>
        <taxon>Adinetida</taxon>
        <taxon>Adinetidae</taxon>
        <taxon>Adineta</taxon>
    </lineage>
</organism>
<protein>
    <recommendedName>
        <fullName evidence="3">Translation initiation factor IF- 2 domain-containing protein</fullName>
    </recommendedName>
</protein>
<comment type="caution">
    <text evidence="4">The sequence shown here is derived from an EMBL/GenBank/DDBJ whole genome shotgun (WGS) entry which is preliminary data.</text>
</comment>
<dbReference type="Gene3D" id="2.40.30.10">
    <property type="entry name" value="Translation factors"/>
    <property type="match status" value="1"/>
</dbReference>
<name>A0A820PHA6_9BILA</name>
<sequence length="171" mass="19518">LLMPESNRESRVRNQYQNYKTIKAARGIKIAAKNLEKSMAGLPLFVGRKEDEVDYFKNEIQNILKNALNSIKLQETGVYVQASTLGSLEALLEFLETSNIPYAGINIGTVHRKDIVRASAQLDRKPQWAVVLAFDVRIERDAQDYADSVGVKIFQADIMYHLFDMFLVHRE</sequence>
<evidence type="ECO:0000259" key="3">
    <source>
        <dbReference type="Pfam" id="PF11987"/>
    </source>
</evidence>
<dbReference type="InterPro" id="IPR023115">
    <property type="entry name" value="TIF_IF2_dom3"/>
</dbReference>
<keyword evidence="2" id="KW-0342">GTP-binding</keyword>
<dbReference type="AlphaFoldDB" id="A0A820PHA6"/>
<evidence type="ECO:0000313" key="5">
    <source>
        <dbReference type="Proteomes" id="UP000663844"/>
    </source>
</evidence>
<evidence type="ECO:0000256" key="2">
    <source>
        <dbReference type="ARBA" id="ARBA00023134"/>
    </source>
</evidence>
<dbReference type="InterPro" id="IPR036925">
    <property type="entry name" value="TIF_IF2_dom3_sf"/>
</dbReference>
<gene>
    <name evidence="4" type="ORF">OXD698_LOCUS51720</name>
</gene>
<accession>A0A820PHA6</accession>
<dbReference type="GO" id="GO:0005525">
    <property type="term" value="F:GTP binding"/>
    <property type="evidence" value="ECO:0007669"/>
    <property type="project" value="UniProtKB-KW"/>
</dbReference>
<dbReference type="GO" id="GO:0005739">
    <property type="term" value="C:mitochondrion"/>
    <property type="evidence" value="ECO:0007669"/>
    <property type="project" value="TreeGrafter"/>
</dbReference>
<dbReference type="PANTHER" id="PTHR43381:SF4">
    <property type="entry name" value="EUKARYOTIC TRANSLATION INITIATION FACTOR 5B"/>
    <property type="match status" value="1"/>
</dbReference>
<reference evidence="4" key="1">
    <citation type="submission" date="2021-02" db="EMBL/GenBank/DDBJ databases">
        <authorList>
            <person name="Nowell W R."/>
        </authorList>
    </citation>
    <scope>NUCLEOTIDE SEQUENCE</scope>
</reference>
<feature type="non-terminal residue" evidence="4">
    <location>
        <position position="171"/>
    </location>
</feature>
<feature type="domain" description="Translation initiation factor IF- 2" evidence="3">
    <location>
        <begin position="61"/>
        <end position="165"/>
    </location>
</feature>
<dbReference type="Proteomes" id="UP000663844">
    <property type="component" value="Unassembled WGS sequence"/>
</dbReference>